<sequence length="97" mass="11419">MSDTVMEKGKILFAANLQYEFRGSVMVKALQSFGWVVEKYCWWDYIPKSIWGKVQAKYIFGPAVKRINQPLIERCNFMKPEVVFIYKGIYVWPQTIA</sequence>
<evidence type="ECO:0000313" key="1">
    <source>
        <dbReference type="EMBL" id="GAG57042.1"/>
    </source>
</evidence>
<name>X0ZFU1_9ZZZZ</name>
<dbReference type="AlphaFoldDB" id="X0ZFU1"/>
<proteinExistence type="predicted"/>
<dbReference type="EMBL" id="BART01000821">
    <property type="protein sequence ID" value="GAG57042.1"/>
    <property type="molecule type" value="Genomic_DNA"/>
</dbReference>
<protein>
    <recommendedName>
        <fullName evidence="2">Glycosyltransferase subfamily 4-like N-terminal domain-containing protein</fullName>
    </recommendedName>
</protein>
<gene>
    <name evidence="1" type="ORF">S01H4_03373</name>
</gene>
<organism evidence="1">
    <name type="scientific">marine sediment metagenome</name>
    <dbReference type="NCBI Taxonomy" id="412755"/>
    <lineage>
        <taxon>unclassified sequences</taxon>
        <taxon>metagenomes</taxon>
        <taxon>ecological metagenomes</taxon>
    </lineage>
</organism>
<reference evidence="1" key="1">
    <citation type="journal article" date="2014" name="Front. Microbiol.">
        <title>High frequency of phylogenetically diverse reductive dehalogenase-homologous genes in deep subseafloor sedimentary metagenomes.</title>
        <authorList>
            <person name="Kawai M."/>
            <person name="Futagami T."/>
            <person name="Toyoda A."/>
            <person name="Takaki Y."/>
            <person name="Nishi S."/>
            <person name="Hori S."/>
            <person name="Arai W."/>
            <person name="Tsubouchi T."/>
            <person name="Morono Y."/>
            <person name="Uchiyama I."/>
            <person name="Ito T."/>
            <person name="Fujiyama A."/>
            <person name="Inagaki F."/>
            <person name="Takami H."/>
        </authorList>
    </citation>
    <scope>NUCLEOTIDE SEQUENCE</scope>
    <source>
        <strain evidence="1">Expedition CK06-06</strain>
    </source>
</reference>
<accession>X0ZFU1</accession>
<comment type="caution">
    <text evidence="1">The sequence shown here is derived from an EMBL/GenBank/DDBJ whole genome shotgun (WGS) entry which is preliminary data.</text>
</comment>
<evidence type="ECO:0008006" key="2">
    <source>
        <dbReference type="Google" id="ProtNLM"/>
    </source>
</evidence>